<dbReference type="Gene3D" id="3.30.420.10">
    <property type="entry name" value="Ribonuclease H-like superfamily/Ribonuclease H"/>
    <property type="match status" value="1"/>
</dbReference>
<keyword evidence="1" id="KW-0645">Protease</keyword>
<evidence type="ECO:0000256" key="1">
    <source>
        <dbReference type="ARBA" id="ARBA00022750"/>
    </source>
</evidence>
<dbReference type="InterPro" id="IPR054722">
    <property type="entry name" value="PolX-like_BBD"/>
</dbReference>
<dbReference type="SUPFAM" id="SSF53098">
    <property type="entry name" value="Ribonuclease H-like"/>
    <property type="match status" value="1"/>
</dbReference>
<dbReference type="InterPro" id="IPR013103">
    <property type="entry name" value="RVT_2"/>
</dbReference>
<dbReference type="SUPFAM" id="SSF56672">
    <property type="entry name" value="DNA/RNA polymerases"/>
    <property type="match status" value="1"/>
</dbReference>
<protein>
    <recommendedName>
        <fullName evidence="6">Reverse transcriptase Ty1/copia-type domain-containing protein</fullName>
    </recommendedName>
</protein>
<dbReference type="InterPro" id="IPR012337">
    <property type="entry name" value="RNaseH-like_sf"/>
</dbReference>
<dbReference type="InterPro" id="IPR036397">
    <property type="entry name" value="RNaseH_sf"/>
</dbReference>
<organism evidence="4 5">
    <name type="scientific">Gossypium anomalum</name>
    <dbReference type="NCBI Taxonomy" id="47600"/>
    <lineage>
        <taxon>Eukaryota</taxon>
        <taxon>Viridiplantae</taxon>
        <taxon>Streptophyta</taxon>
        <taxon>Embryophyta</taxon>
        <taxon>Tracheophyta</taxon>
        <taxon>Spermatophyta</taxon>
        <taxon>Magnoliopsida</taxon>
        <taxon>eudicotyledons</taxon>
        <taxon>Gunneridae</taxon>
        <taxon>Pentapetalae</taxon>
        <taxon>rosids</taxon>
        <taxon>malvids</taxon>
        <taxon>Malvales</taxon>
        <taxon>Malvaceae</taxon>
        <taxon>Malvoideae</taxon>
        <taxon>Gossypium</taxon>
    </lineage>
</organism>
<proteinExistence type="predicted"/>
<evidence type="ECO:0008006" key="6">
    <source>
        <dbReference type="Google" id="ProtNLM"/>
    </source>
</evidence>
<dbReference type="InterPro" id="IPR043502">
    <property type="entry name" value="DNA/RNA_pol_sf"/>
</dbReference>
<dbReference type="PANTHER" id="PTHR34222:SF97">
    <property type="entry name" value="CATALYTIC REGION, PUTATIVE-RELATED"/>
    <property type="match status" value="1"/>
</dbReference>
<dbReference type="OrthoDB" id="1105494at2759"/>
<evidence type="ECO:0000313" key="5">
    <source>
        <dbReference type="Proteomes" id="UP000701853"/>
    </source>
</evidence>
<accession>A0A8J6D6D4</accession>
<reference evidence="4 5" key="1">
    <citation type="journal article" date="2021" name="bioRxiv">
        <title>The Gossypium anomalum genome as a resource for cotton improvement and evolutionary analysis of hybrid incompatibility.</title>
        <authorList>
            <person name="Grover C.E."/>
            <person name="Yuan D."/>
            <person name="Arick M.A."/>
            <person name="Miller E.R."/>
            <person name="Hu G."/>
            <person name="Peterson D.G."/>
            <person name="Wendel J.F."/>
            <person name="Udall J.A."/>
        </authorList>
    </citation>
    <scope>NUCLEOTIDE SEQUENCE [LARGE SCALE GENOMIC DNA]</scope>
    <source>
        <strain evidence="4">JFW-Udall</strain>
        <tissue evidence="4">Leaf</tissue>
    </source>
</reference>
<gene>
    <name evidence="4" type="ORF">CXB51_004384</name>
</gene>
<keyword evidence="5" id="KW-1185">Reference proteome</keyword>
<dbReference type="GO" id="GO:0003676">
    <property type="term" value="F:nucleic acid binding"/>
    <property type="evidence" value="ECO:0007669"/>
    <property type="project" value="InterPro"/>
</dbReference>
<name>A0A8J6D6D4_9ROSI</name>
<evidence type="ECO:0000259" key="2">
    <source>
        <dbReference type="Pfam" id="PF07727"/>
    </source>
</evidence>
<feature type="domain" description="Reverse transcriptase Ty1/copia-type" evidence="2">
    <location>
        <begin position="446"/>
        <end position="542"/>
    </location>
</feature>
<dbReference type="Proteomes" id="UP000701853">
    <property type="component" value="Chromosome 2"/>
</dbReference>
<comment type="caution">
    <text evidence="4">The sequence shown here is derived from an EMBL/GenBank/DDBJ whole genome shotgun (WGS) entry which is preliminary data.</text>
</comment>
<sequence length="654" mass="72621">MKPLPSVNQAYSLLIQEEGQRHNAEKVSLVSESTALYSGAFNQPVQSKSRTCDYCHIKGHKKETCYKLISYPAKFKFTKKEGTSANSAIIIDTGLNFVSVGSILELLGKRSGVQASAHMAGTSFGPSSQAWILDTGVTNHMTFDLEYLSSPAECDSPSFVQFSNGKTTKIAHVGTYSLTPLLTLSKVLHDLCSGKMMGIGRVKGSLYTFHSPTFSSPKNQSIQSSTGIVHQSSCVHTPQQNGVAECKHKHLLNVACALKFQSHKSPFEMLHKRVPDLSYHRVFGYLCLATVLNNNDKFTSKAIPSVFMGYSTTLAKSYPLFPISSSSLELDYDFLYIPIIPVHEALQEPFTPQCVPISDSPAPIASLTASSLPPLRRFSRVFKPPSWLSDFVCSTNPSSSTTLLIGTYLISNSISYAHLPYHSRMFALSLSSIIEPQTYQMAISDKRWIEAMQQEIQALEANGTFKARLVAKGYNQHEWIDFYDTFSLVVKQVTVRIIISLAAMFNWPLFQMDVFNAFLQGDLHEEVYMSVPEGFRSQGESKSQSLHDYSLFTKVKGDKIVLLLIYVDDLLITRNDGGMVAELKGILHLNFKMKDLGHLRYFLGIEVVCSKEGIVLHQKKYALKLIADLGLGGARCASTPFKQNAKYTTADYDK</sequence>
<dbReference type="PANTHER" id="PTHR34222">
    <property type="entry name" value="GAG_PRE-INTEGRS DOMAIN-CONTAINING PROTEIN"/>
    <property type="match status" value="1"/>
</dbReference>
<dbReference type="Pfam" id="PF22936">
    <property type="entry name" value="Pol_BBD"/>
    <property type="match status" value="1"/>
</dbReference>
<dbReference type="Pfam" id="PF07727">
    <property type="entry name" value="RVT_2"/>
    <property type="match status" value="2"/>
</dbReference>
<feature type="domain" description="Retrovirus-related Pol polyprotein from transposon TNT 1-94-like beta-barrel" evidence="3">
    <location>
        <begin position="131"/>
        <end position="189"/>
    </location>
</feature>
<keyword evidence="1" id="KW-0378">Hydrolase</keyword>
<dbReference type="AlphaFoldDB" id="A0A8J6D6D4"/>
<feature type="domain" description="Reverse transcriptase Ty1/copia-type" evidence="2">
    <location>
        <begin position="548"/>
        <end position="641"/>
    </location>
</feature>
<evidence type="ECO:0000259" key="3">
    <source>
        <dbReference type="Pfam" id="PF22936"/>
    </source>
</evidence>
<dbReference type="GO" id="GO:0004190">
    <property type="term" value="F:aspartic-type endopeptidase activity"/>
    <property type="evidence" value="ECO:0007669"/>
    <property type="project" value="UniProtKB-KW"/>
</dbReference>
<dbReference type="EMBL" id="JAHUZN010000002">
    <property type="protein sequence ID" value="KAG8500212.1"/>
    <property type="molecule type" value="Genomic_DNA"/>
</dbReference>
<evidence type="ECO:0000313" key="4">
    <source>
        <dbReference type="EMBL" id="KAG8500212.1"/>
    </source>
</evidence>
<keyword evidence="1" id="KW-0064">Aspartyl protease</keyword>